<geneLocation type="plasmid" evidence="3">
    <name>psmr5</name>
</geneLocation>
<dbReference type="InterPro" id="IPR001387">
    <property type="entry name" value="Cro/C1-type_HTH"/>
</dbReference>
<dbReference type="SMART" id="SM00530">
    <property type="entry name" value="HTH_XRE"/>
    <property type="match status" value="1"/>
</dbReference>
<dbReference type="Gene3D" id="1.10.260.40">
    <property type="entry name" value="lambda repressor-like DNA-binding domains"/>
    <property type="match status" value="1"/>
</dbReference>
<dbReference type="EMBL" id="CP020932">
    <property type="protein sequence ID" value="ARM86304.1"/>
    <property type="molecule type" value="Genomic_DNA"/>
</dbReference>
<evidence type="ECO:0000313" key="2">
    <source>
        <dbReference type="EMBL" id="ARM86304.1"/>
    </source>
</evidence>
<dbReference type="SUPFAM" id="SSF47413">
    <property type="entry name" value="lambda repressor-like DNA-binding domains"/>
    <property type="match status" value="1"/>
</dbReference>
<gene>
    <name evidence="2" type="ORF">MARSALSMR5_04287</name>
</gene>
<dbReference type="Proteomes" id="UP000193100">
    <property type="component" value="Plasmid pSMR5"/>
</dbReference>
<dbReference type="RefSeq" id="WP_085682254.1">
    <property type="nucleotide sequence ID" value="NZ_CP020932.1"/>
</dbReference>
<keyword evidence="2" id="KW-0238">DNA-binding</keyword>
<evidence type="ECO:0000313" key="3">
    <source>
        <dbReference type="Proteomes" id="UP000193100"/>
    </source>
</evidence>
<feature type="domain" description="HTH cro/C1-type" evidence="1">
    <location>
        <begin position="35"/>
        <end position="90"/>
    </location>
</feature>
<proteinExistence type="predicted"/>
<dbReference type="GO" id="GO:0003677">
    <property type="term" value="F:DNA binding"/>
    <property type="evidence" value="ECO:0007669"/>
    <property type="project" value="UniProtKB-KW"/>
</dbReference>
<evidence type="ECO:0000259" key="1">
    <source>
        <dbReference type="PROSITE" id="PS50943"/>
    </source>
</evidence>
<keyword evidence="2" id="KW-0614">Plasmid</keyword>
<accession>A0A1W6KFV7</accession>
<reference evidence="2 3" key="1">
    <citation type="submission" date="2017-04" db="EMBL/GenBank/DDBJ databases">
        <title>Genome Sequence of Marinobacter salarius strain SMR5 Isolated from a culture of the Diatom Skeletonema marinoi.</title>
        <authorList>
            <person name="Topel M."/>
            <person name="Pinder M.I.M."/>
            <person name="Johansson O.N."/>
            <person name="Kourtchenko O."/>
            <person name="Godhe A."/>
            <person name="Clarke A.K."/>
        </authorList>
    </citation>
    <scope>NUCLEOTIDE SEQUENCE [LARGE SCALE GENOMIC DNA]</scope>
    <source>
        <strain evidence="2 3">SMR5</strain>
        <plasmid evidence="3">Plasmid psmr5</plasmid>
    </source>
</reference>
<dbReference type="CDD" id="cd00093">
    <property type="entry name" value="HTH_XRE"/>
    <property type="match status" value="1"/>
</dbReference>
<dbReference type="GeneID" id="77258179"/>
<dbReference type="Pfam" id="PF13560">
    <property type="entry name" value="HTH_31"/>
    <property type="match status" value="1"/>
</dbReference>
<protein>
    <submittedName>
        <fullName evidence="2">DNA-binding transcriptional repressor PuuR</fullName>
    </submittedName>
</protein>
<dbReference type="AlphaFoldDB" id="A0A1W6KFV7"/>
<name>A0A1W6KFV7_9GAMM</name>
<dbReference type="InterPro" id="IPR010982">
    <property type="entry name" value="Lambda_DNA-bd_dom_sf"/>
</dbReference>
<sequence>MPKLMKPVSSDERIEARERMLAALDRGEINLGTAIRRMRVEWTGLSQGRFGKIAGVSANTMSAIERDAESATVRTLNQILRRFGMRLTLRQISMSTDDQPEQNLKGSTDG</sequence>
<organism evidence="2 3">
    <name type="scientific">Marinobacter salarius</name>
    <dbReference type="NCBI Taxonomy" id="1420917"/>
    <lineage>
        <taxon>Bacteria</taxon>
        <taxon>Pseudomonadati</taxon>
        <taxon>Pseudomonadota</taxon>
        <taxon>Gammaproteobacteria</taxon>
        <taxon>Pseudomonadales</taxon>
        <taxon>Marinobacteraceae</taxon>
        <taxon>Marinobacter</taxon>
    </lineage>
</organism>
<dbReference type="PROSITE" id="PS50943">
    <property type="entry name" value="HTH_CROC1"/>
    <property type="match status" value="1"/>
</dbReference>